<proteinExistence type="predicted"/>
<dbReference type="AlphaFoldDB" id="A2D9Z4"/>
<accession>A2D9Z4</accession>
<reference evidence="3" key="2">
    <citation type="journal article" date="2007" name="Science">
        <title>Draft genome sequence of the sexually transmitted pathogen Trichomonas vaginalis.</title>
        <authorList>
            <person name="Carlton J.M."/>
            <person name="Hirt R.P."/>
            <person name="Silva J.C."/>
            <person name="Delcher A.L."/>
            <person name="Schatz M."/>
            <person name="Zhao Q."/>
            <person name="Wortman J.R."/>
            <person name="Bidwell S.L."/>
            <person name="Alsmark U.C.M."/>
            <person name="Besteiro S."/>
            <person name="Sicheritz-Ponten T."/>
            <person name="Noel C.J."/>
            <person name="Dacks J.B."/>
            <person name="Foster P.G."/>
            <person name="Simillion C."/>
            <person name="Van de Peer Y."/>
            <person name="Miranda-Saavedra D."/>
            <person name="Barton G.J."/>
            <person name="Westrop G.D."/>
            <person name="Mueller S."/>
            <person name="Dessi D."/>
            <person name="Fiori P.L."/>
            <person name="Ren Q."/>
            <person name="Paulsen I."/>
            <person name="Zhang H."/>
            <person name="Bastida-Corcuera F.D."/>
            <person name="Simoes-Barbosa A."/>
            <person name="Brown M.T."/>
            <person name="Hayes R.D."/>
            <person name="Mukherjee M."/>
            <person name="Okumura C.Y."/>
            <person name="Schneider R."/>
            <person name="Smith A.J."/>
            <person name="Vanacova S."/>
            <person name="Villalvazo M."/>
            <person name="Haas B.J."/>
            <person name="Pertea M."/>
            <person name="Feldblyum T.V."/>
            <person name="Utterback T.R."/>
            <person name="Shu C.L."/>
            <person name="Osoegawa K."/>
            <person name="de Jong P.J."/>
            <person name="Hrdy I."/>
            <person name="Horvathova L."/>
            <person name="Zubacova Z."/>
            <person name="Dolezal P."/>
            <person name="Malik S.B."/>
            <person name="Logsdon J.M. Jr."/>
            <person name="Henze K."/>
            <person name="Gupta A."/>
            <person name="Wang C.C."/>
            <person name="Dunne R.L."/>
            <person name="Upcroft J.A."/>
            <person name="Upcroft P."/>
            <person name="White O."/>
            <person name="Salzberg S.L."/>
            <person name="Tang P."/>
            <person name="Chiu C.-H."/>
            <person name="Lee Y.-S."/>
            <person name="Embley T.M."/>
            <person name="Coombs G.H."/>
            <person name="Mottram J.C."/>
            <person name="Tachezy J."/>
            <person name="Fraser-Liggett C.M."/>
            <person name="Johnson P.J."/>
        </authorList>
    </citation>
    <scope>NUCLEOTIDE SEQUENCE [LARGE SCALE GENOMIC DNA]</scope>
    <source>
        <strain evidence="3">G3</strain>
    </source>
</reference>
<gene>
    <name evidence="3" type="ORF">TVAG_475700</name>
</gene>
<organism evidence="3 4">
    <name type="scientific">Trichomonas vaginalis (strain ATCC PRA-98 / G3)</name>
    <dbReference type="NCBI Taxonomy" id="412133"/>
    <lineage>
        <taxon>Eukaryota</taxon>
        <taxon>Metamonada</taxon>
        <taxon>Parabasalia</taxon>
        <taxon>Trichomonadida</taxon>
        <taxon>Trichomonadidae</taxon>
        <taxon>Trichomonas</taxon>
    </lineage>
</organism>
<protein>
    <submittedName>
        <fullName evidence="3">Uncharacterized protein</fullName>
    </submittedName>
</protein>
<dbReference type="Proteomes" id="UP000001542">
    <property type="component" value="Unassembled WGS sequence"/>
</dbReference>
<keyword evidence="1" id="KW-0175">Coiled coil</keyword>
<dbReference type="RefSeq" id="XP_001583628.1">
    <property type="nucleotide sequence ID" value="XM_001583578.1"/>
</dbReference>
<dbReference type="InParanoid" id="A2D9Z4"/>
<dbReference type="OrthoDB" id="10594347at2759"/>
<dbReference type="VEuPathDB" id="TrichDB:TVAG_475700"/>
<feature type="compositionally biased region" description="Basic and acidic residues" evidence="2">
    <location>
        <begin position="107"/>
        <end position="140"/>
    </location>
</feature>
<sequence>MLRNAFKRKDKEKEHNEAKTEAPGVVFQEAPPDLDLFTTARINLKNFKEYFEQTQENAFEPYQIVNASLSKAYSNLTNKASELLLEKEHHTKDMESVQADIAQQKESLERENKEISELKEKQNKLHERNSELKKKIENQRGKNTNSSKYKVTLAELQEKLKNLQSTVEKKQKDLEALTEHNKKIIDEYDACKKKLSGKQEFATSELLKSEQLVKDLQTQAKKIEQKREAQKLKAEQKKSVHMSSRRVSMTERKTETFIIQDNLQLSNTELETLRSLTSQIQKENDELNEEYESKKMDVDCLIQQNLGLKQILRDMLEGQK</sequence>
<feature type="region of interest" description="Disordered" evidence="2">
    <location>
        <begin position="227"/>
        <end position="247"/>
    </location>
</feature>
<feature type="coiled-coil region" evidence="1">
    <location>
        <begin position="270"/>
        <end position="304"/>
    </location>
</feature>
<dbReference type="SMR" id="A2D9Z4"/>
<keyword evidence="4" id="KW-1185">Reference proteome</keyword>
<feature type="region of interest" description="Disordered" evidence="2">
    <location>
        <begin position="107"/>
        <end position="146"/>
    </location>
</feature>
<evidence type="ECO:0000313" key="3">
    <source>
        <dbReference type="EMBL" id="EAY22642.1"/>
    </source>
</evidence>
<dbReference type="KEGG" id="tva:5468180"/>
<name>A2D9Z4_TRIV3</name>
<feature type="compositionally biased region" description="Basic and acidic residues" evidence="2">
    <location>
        <begin position="7"/>
        <end position="20"/>
    </location>
</feature>
<evidence type="ECO:0000256" key="2">
    <source>
        <dbReference type="SAM" id="MobiDB-lite"/>
    </source>
</evidence>
<dbReference type="VEuPathDB" id="TrichDB:TVAGG3_0265670"/>
<reference evidence="3" key="1">
    <citation type="submission" date="2006-10" db="EMBL/GenBank/DDBJ databases">
        <authorList>
            <person name="Amadeo P."/>
            <person name="Zhao Q."/>
            <person name="Wortman J."/>
            <person name="Fraser-Liggett C."/>
            <person name="Carlton J."/>
        </authorList>
    </citation>
    <scope>NUCLEOTIDE SEQUENCE</scope>
    <source>
        <strain evidence="3">G3</strain>
    </source>
</reference>
<feature type="compositionally biased region" description="Basic and acidic residues" evidence="2">
    <location>
        <begin position="227"/>
        <end position="238"/>
    </location>
</feature>
<evidence type="ECO:0000313" key="4">
    <source>
        <dbReference type="Proteomes" id="UP000001542"/>
    </source>
</evidence>
<feature type="region of interest" description="Disordered" evidence="2">
    <location>
        <begin position="1"/>
        <end position="27"/>
    </location>
</feature>
<dbReference type="EMBL" id="DS113182">
    <property type="protein sequence ID" value="EAY22642.1"/>
    <property type="molecule type" value="Genomic_DNA"/>
</dbReference>
<evidence type="ECO:0000256" key="1">
    <source>
        <dbReference type="SAM" id="Coils"/>
    </source>
</evidence>